<dbReference type="CDD" id="cd15239">
    <property type="entry name" value="7tm_YRO2_fungal-like"/>
    <property type="match status" value="1"/>
</dbReference>
<evidence type="ECO:0000256" key="1">
    <source>
        <dbReference type="ARBA" id="ARBA00004141"/>
    </source>
</evidence>
<dbReference type="GO" id="GO:0007602">
    <property type="term" value="P:phototransduction"/>
    <property type="evidence" value="ECO:0007669"/>
    <property type="project" value="UniProtKB-KW"/>
</dbReference>
<dbReference type="PROSITE" id="PS00327">
    <property type="entry name" value="BACTERIAL_OPSIN_RET"/>
    <property type="match status" value="1"/>
</dbReference>
<evidence type="ECO:0000313" key="14">
    <source>
        <dbReference type="Proteomes" id="UP000016933"/>
    </source>
</evidence>
<evidence type="ECO:0000256" key="11">
    <source>
        <dbReference type="SAM" id="MobiDB-lite"/>
    </source>
</evidence>
<evidence type="ECO:0000256" key="8">
    <source>
        <dbReference type="ARBA" id="ARBA00022991"/>
    </source>
</evidence>
<dbReference type="GO" id="GO:0009881">
    <property type="term" value="F:photoreceptor activity"/>
    <property type="evidence" value="ECO:0007669"/>
    <property type="project" value="UniProtKB-KW"/>
</dbReference>
<evidence type="ECO:0000256" key="10">
    <source>
        <dbReference type="ARBA" id="ARBA00023170"/>
    </source>
</evidence>
<dbReference type="Gene3D" id="1.20.1070.10">
    <property type="entry name" value="Rhodopsin 7-helix transmembrane proteins"/>
    <property type="match status" value="1"/>
</dbReference>
<keyword evidence="3" id="KW-0600">Photoreceptor protein</keyword>
<gene>
    <name evidence="13" type="ORF">DOTSEDRAFT_33777</name>
</gene>
<keyword evidence="14" id="KW-1185">Reference proteome</keyword>
<dbReference type="PANTHER" id="PTHR28286">
    <property type="match status" value="1"/>
</dbReference>
<feature type="region of interest" description="Disordered" evidence="11">
    <location>
        <begin position="302"/>
        <end position="329"/>
    </location>
</feature>
<comment type="subcellular location">
    <subcellularLocation>
        <location evidence="1">Membrane</location>
        <topology evidence="1">Multi-pass membrane protein</topology>
    </subcellularLocation>
</comment>
<keyword evidence="9 12" id="KW-0472">Membrane</keyword>
<organism evidence="13 14">
    <name type="scientific">Dothistroma septosporum (strain NZE10 / CBS 128990)</name>
    <name type="common">Red band needle blight fungus</name>
    <name type="synonym">Mycosphaerella pini</name>
    <dbReference type="NCBI Taxonomy" id="675120"/>
    <lineage>
        <taxon>Eukaryota</taxon>
        <taxon>Fungi</taxon>
        <taxon>Dikarya</taxon>
        <taxon>Ascomycota</taxon>
        <taxon>Pezizomycotina</taxon>
        <taxon>Dothideomycetes</taxon>
        <taxon>Dothideomycetidae</taxon>
        <taxon>Mycosphaerellales</taxon>
        <taxon>Mycosphaerellaceae</taxon>
        <taxon>Dothistroma</taxon>
    </lineage>
</organism>
<evidence type="ECO:0000256" key="6">
    <source>
        <dbReference type="ARBA" id="ARBA00022925"/>
    </source>
</evidence>
<accession>N1PP72</accession>
<dbReference type="OMA" id="GHWNIDP"/>
<evidence type="ECO:0000256" key="7">
    <source>
        <dbReference type="ARBA" id="ARBA00022989"/>
    </source>
</evidence>
<evidence type="ECO:0000256" key="3">
    <source>
        <dbReference type="ARBA" id="ARBA00022543"/>
    </source>
</evidence>
<dbReference type="InterPro" id="IPR018229">
    <property type="entry name" value="Rhodopsin_retinal_BS"/>
</dbReference>
<feature type="compositionally biased region" description="Polar residues" evidence="11">
    <location>
        <begin position="316"/>
        <end position="329"/>
    </location>
</feature>
<evidence type="ECO:0000256" key="2">
    <source>
        <dbReference type="ARBA" id="ARBA00008130"/>
    </source>
</evidence>
<keyword evidence="6" id="KW-0681">Retinal protein</keyword>
<feature type="transmembrane region" description="Helical" evidence="12">
    <location>
        <begin position="164"/>
        <end position="183"/>
    </location>
</feature>
<dbReference type="SMART" id="SM01021">
    <property type="entry name" value="Bac_rhodopsin"/>
    <property type="match status" value="1"/>
</dbReference>
<dbReference type="GO" id="GO:0005216">
    <property type="term" value="F:monoatomic ion channel activity"/>
    <property type="evidence" value="ECO:0007669"/>
    <property type="project" value="InterPro"/>
</dbReference>
<dbReference type="EMBL" id="KB446538">
    <property type="protein sequence ID" value="EME45221.1"/>
    <property type="molecule type" value="Genomic_DNA"/>
</dbReference>
<dbReference type="eggNOG" id="ENOG502QQVQ">
    <property type="taxonomic scope" value="Eukaryota"/>
</dbReference>
<dbReference type="PRINTS" id="PR00251">
    <property type="entry name" value="BACTRLOPSIN"/>
</dbReference>
<dbReference type="GO" id="GO:0005886">
    <property type="term" value="C:plasma membrane"/>
    <property type="evidence" value="ECO:0007669"/>
    <property type="project" value="TreeGrafter"/>
</dbReference>
<feature type="transmembrane region" description="Helical" evidence="12">
    <location>
        <begin position="34"/>
        <end position="55"/>
    </location>
</feature>
<keyword evidence="7 12" id="KW-1133">Transmembrane helix</keyword>
<dbReference type="SUPFAM" id="SSF81321">
    <property type="entry name" value="Family A G protein-coupled receptor-like"/>
    <property type="match status" value="1"/>
</dbReference>
<dbReference type="InterPro" id="IPR043476">
    <property type="entry name" value="Yro2-like_7TM"/>
</dbReference>
<comment type="similarity">
    <text evidence="2">Belongs to the archaeal/bacterial/fungal opsin family.</text>
</comment>
<evidence type="ECO:0000256" key="4">
    <source>
        <dbReference type="ARBA" id="ARBA00022606"/>
    </source>
</evidence>
<reference evidence="14" key="1">
    <citation type="journal article" date="2012" name="PLoS Genet.">
        <title>The genomes of the fungal plant pathogens Cladosporium fulvum and Dothistroma septosporum reveal adaptation to different hosts and lifestyles but also signatures of common ancestry.</title>
        <authorList>
            <person name="de Wit P.J.G.M."/>
            <person name="van der Burgt A."/>
            <person name="Oekmen B."/>
            <person name="Stergiopoulos I."/>
            <person name="Abd-Elsalam K.A."/>
            <person name="Aerts A.L."/>
            <person name="Bahkali A.H."/>
            <person name="Beenen H.G."/>
            <person name="Chettri P."/>
            <person name="Cox M.P."/>
            <person name="Datema E."/>
            <person name="de Vries R.P."/>
            <person name="Dhillon B."/>
            <person name="Ganley A.R."/>
            <person name="Griffiths S.A."/>
            <person name="Guo Y."/>
            <person name="Hamelin R.C."/>
            <person name="Henrissat B."/>
            <person name="Kabir M.S."/>
            <person name="Jashni M.K."/>
            <person name="Kema G."/>
            <person name="Klaubauf S."/>
            <person name="Lapidus A."/>
            <person name="Levasseur A."/>
            <person name="Lindquist E."/>
            <person name="Mehrabi R."/>
            <person name="Ohm R.A."/>
            <person name="Owen T.J."/>
            <person name="Salamov A."/>
            <person name="Schwelm A."/>
            <person name="Schijlen E."/>
            <person name="Sun H."/>
            <person name="van den Burg H.A."/>
            <person name="van Ham R.C.H.J."/>
            <person name="Zhang S."/>
            <person name="Goodwin S.B."/>
            <person name="Grigoriev I.V."/>
            <person name="Collemare J."/>
            <person name="Bradshaw R.E."/>
        </authorList>
    </citation>
    <scope>NUCLEOTIDE SEQUENCE [LARGE SCALE GENOMIC DNA]</scope>
    <source>
        <strain evidence="14">NZE10 / CBS 128990</strain>
    </source>
</reference>
<feature type="transmembrane region" description="Helical" evidence="12">
    <location>
        <begin position="234"/>
        <end position="258"/>
    </location>
</feature>
<reference evidence="13 14" key="2">
    <citation type="journal article" date="2012" name="PLoS Pathog.">
        <title>Diverse lifestyles and strategies of plant pathogenesis encoded in the genomes of eighteen Dothideomycetes fungi.</title>
        <authorList>
            <person name="Ohm R.A."/>
            <person name="Feau N."/>
            <person name="Henrissat B."/>
            <person name="Schoch C.L."/>
            <person name="Horwitz B.A."/>
            <person name="Barry K.W."/>
            <person name="Condon B.J."/>
            <person name="Copeland A.C."/>
            <person name="Dhillon B."/>
            <person name="Glaser F."/>
            <person name="Hesse C.N."/>
            <person name="Kosti I."/>
            <person name="LaButti K."/>
            <person name="Lindquist E.A."/>
            <person name="Lucas S."/>
            <person name="Salamov A.A."/>
            <person name="Bradshaw R.E."/>
            <person name="Ciuffetti L."/>
            <person name="Hamelin R.C."/>
            <person name="Kema G.H.J."/>
            <person name="Lawrence C."/>
            <person name="Scott J.A."/>
            <person name="Spatafora J.W."/>
            <person name="Turgeon B.G."/>
            <person name="de Wit P.J.G.M."/>
            <person name="Zhong S."/>
            <person name="Goodwin S.B."/>
            <person name="Grigoriev I.V."/>
        </authorList>
    </citation>
    <scope>NUCLEOTIDE SEQUENCE [LARGE SCALE GENOMIC DNA]</scope>
    <source>
        <strain evidence="14">NZE10 / CBS 128990</strain>
    </source>
</reference>
<dbReference type="Proteomes" id="UP000016933">
    <property type="component" value="Unassembled WGS sequence"/>
</dbReference>
<dbReference type="Pfam" id="PF01036">
    <property type="entry name" value="Bac_rhodopsin"/>
    <property type="match status" value="1"/>
</dbReference>
<dbReference type="PROSITE" id="PS00950">
    <property type="entry name" value="BACTERIAL_OPSIN_1"/>
    <property type="match status" value="1"/>
</dbReference>
<keyword evidence="5 12" id="KW-0812">Transmembrane</keyword>
<protein>
    <recommendedName>
        <fullName evidence="15">Bacteriorhodopsin</fullName>
    </recommendedName>
</protein>
<evidence type="ECO:0000256" key="12">
    <source>
        <dbReference type="SAM" id="Phobius"/>
    </source>
</evidence>
<keyword evidence="8" id="KW-0157">Chromophore</keyword>
<dbReference type="InterPro" id="IPR001425">
    <property type="entry name" value="Arc/bac/fun_rhodopsins"/>
</dbReference>
<dbReference type="FunFam" id="1.20.1070.10:FF:000160">
    <property type="entry name" value="Related to Opsin-1"/>
    <property type="match status" value="1"/>
</dbReference>
<evidence type="ECO:0000256" key="9">
    <source>
        <dbReference type="ARBA" id="ARBA00023136"/>
    </source>
</evidence>
<feature type="transmembrane region" description="Helical" evidence="12">
    <location>
        <begin position="195"/>
        <end position="214"/>
    </location>
</feature>
<sequence length="329" mass="35794">MDTLYKRDSAISVNGNTVNGQTVDIAITPRGSDLYFGICGVMAIVGLGVCGAAMLKPRTDRVFFYITAAINITAAIAYFSMGSNLGWTPIDVEFLRTGGGVGGTNREIFYVRYIDWFITTPLLLMDLLLTSGLPWPTILWTVFLDEVMIITGLVGALVSTRYKWGYYAFGCAAMFGVFWNLAFEGRKRATLLGKDVGRTYLICGVWTLFIWLLYPIAWGVSEGGNVIPPDSEAVFYGVLDLCAKPFFSIMLIAGHWNIDPARMGLRLRDYDQEPHYFGALNGAAHEKNIGANGVLNDVGPNVHSNANTGGVEHNTTEPVPSATTGTSAV</sequence>
<dbReference type="AlphaFoldDB" id="N1PP72"/>
<evidence type="ECO:0000313" key="13">
    <source>
        <dbReference type="EMBL" id="EME45221.1"/>
    </source>
</evidence>
<evidence type="ECO:0008006" key="15">
    <source>
        <dbReference type="Google" id="ProtNLM"/>
    </source>
</evidence>
<name>N1PP72_DOTSN</name>
<evidence type="ECO:0000256" key="5">
    <source>
        <dbReference type="ARBA" id="ARBA00022692"/>
    </source>
</evidence>
<dbReference type="OrthoDB" id="536545at2759"/>
<keyword evidence="10" id="KW-0675">Receptor</keyword>
<proteinExistence type="inferred from homology"/>
<feature type="transmembrane region" description="Helical" evidence="12">
    <location>
        <begin position="62"/>
        <end position="81"/>
    </location>
</feature>
<keyword evidence="4" id="KW-0716">Sensory transduction</keyword>
<dbReference type="PANTHER" id="PTHR28286:SF1">
    <property type="entry name" value="30 KDA HEAT SHOCK PROTEIN-RELATED"/>
    <property type="match status" value="1"/>
</dbReference>
<dbReference type="HOGENOM" id="CLU_054785_2_1_1"/>
<dbReference type="GO" id="GO:0005783">
    <property type="term" value="C:endoplasmic reticulum"/>
    <property type="evidence" value="ECO:0007669"/>
    <property type="project" value="TreeGrafter"/>
</dbReference>